<feature type="chain" id="PRO_5047062740" description="Secreted protein" evidence="1">
    <location>
        <begin position="25"/>
        <end position="249"/>
    </location>
</feature>
<keyword evidence="1" id="KW-0732">Signal</keyword>
<comment type="caution">
    <text evidence="2">The sequence shown here is derived from an EMBL/GenBank/DDBJ whole genome shotgun (WGS) entry which is preliminary data.</text>
</comment>
<name>A0ABU3N2J8_9SPHN</name>
<organism evidence="2">
    <name type="scientific">Sphingomonas psychrotolerans</name>
    <dbReference type="NCBI Taxonomy" id="1327635"/>
    <lineage>
        <taxon>Bacteria</taxon>
        <taxon>Pseudomonadati</taxon>
        <taxon>Pseudomonadota</taxon>
        <taxon>Alphaproteobacteria</taxon>
        <taxon>Sphingomonadales</taxon>
        <taxon>Sphingomonadaceae</taxon>
        <taxon>Sphingomonas</taxon>
    </lineage>
</organism>
<evidence type="ECO:0008006" key="3">
    <source>
        <dbReference type="Google" id="ProtNLM"/>
    </source>
</evidence>
<dbReference type="PROSITE" id="PS51257">
    <property type="entry name" value="PROKAR_LIPOPROTEIN"/>
    <property type="match status" value="1"/>
</dbReference>
<protein>
    <recommendedName>
        <fullName evidence="3">Secreted protein</fullName>
    </recommendedName>
</protein>
<proteinExistence type="predicted"/>
<feature type="signal peptide" evidence="1">
    <location>
        <begin position="1"/>
        <end position="24"/>
    </location>
</feature>
<reference evidence="2" key="1">
    <citation type="submission" date="2022-04" db="EMBL/GenBank/DDBJ databases">
        <title>Tomato heritable bacteria conferring resistance against bacterial wilt.</title>
        <authorList>
            <person name="Yin J."/>
        </authorList>
    </citation>
    <scope>NUCLEOTIDE SEQUENCE</scope>
    <source>
        <strain evidence="2">Cra20</strain>
    </source>
</reference>
<sequence length="249" mass="26715">MPWKKGRGDAAAPTMMLAAALACAALGHVPAASAQADDSDLLAPLVDPDADLIAPLTDPDADLVAPLADPDADLLAPLVDPDADLLAPLVPQNAFEEDLLAPLVAPVAKHVAKELSEEELIEKGAATIRDPNTARDALAHSLQWADREMAKTLKKIPKEDMKRAMDAIGKMDGMSDMRTPQPRPGKKPLPLEIDVAEQMEWQRKQEASNGTMVLVEKPMEVTQCTDGVCSTKLKMHYELQPVQGTAPKN</sequence>
<evidence type="ECO:0000256" key="1">
    <source>
        <dbReference type="SAM" id="SignalP"/>
    </source>
</evidence>
<dbReference type="EMBL" id="JALMLT010000002">
    <property type="protein sequence ID" value="MDT8758779.1"/>
    <property type="molecule type" value="Genomic_DNA"/>
</dbReference>
<accession>A0ABU3N2J8</accession>
<evidence type="ECO:0000313" key="2">
    <source>
        <dbReference type="EMBL" id="MDT8758779.1"/>
    </source>
</evidence>
<gene>
    <name evidence="2" type="ORF">MZO42_08715</name>
</gene>